<dbReference type="eggNOG" id="COG1704">
    <property type="taxonomic scope" value="Bacteria"/>
</dbReference>
<organism evidence="7 8">
    <name type="scientific">Spiroplasma sabaudiense Ar-1343</name>
    <dbReference type="NCBI Taxonomy" id="1276257"/>
    <lineage>
        <taxon>Bacteria</taxon>
        <taxon>Bacillati</taxon>
        <taxon>Mycoplasmatota</taxon>
        <taxon>Mollicutes</taxon>
        <taxon>Entomoplasmatales</taxon>
        <taxon>Spiroplasmataceae</taxon>
        <taxon>Spiroplasma</taxon>
    </lineage>
</organism>
<dbReference type="PATRIC" id="fig|1276257.3.peg.855"/>
<dbReference type="Proteomes" id="UP000019265">
    <property type="component" value="Chromosome"/>
</dbReference>
<protein>
    <submittedName>
        <fullName evidence="7">LemA family protein</fullName>
    </submittedName>
</protein>
<dbReference type="PANTHER" id="PTHR34478">
    <property type="entry name" value="PROTEIN LEMA"/>
    <property type="match status" value="1"/>
</dbReference>
<dbReference type="GO" id="GO:0016020">
    <property type="term" value="C:membrane"/>
    <property type="evidence" value="ECO:0007669"/>
    <property type="project" value="UniProtKB-SubCell"/>
</dbReference>
<dbReference type="KEGG" id="ssab:SSABA_v1c08430"/>
<dbReference type="RefSeq" id="WP_025251378.1">
    <property type="nucleotide sequence ID" value="NZ_CP006934.1"/>
</dbReference>
<evidence type="ECO:0000256" key="5">
    <source>
        <dbReference type="ARBA" id="ARBA00023136"/>
    </source>
</evidence>
<comment type="subcellular location">
    <subcellularLocation>
        <location evidence="1">Membrane</location>
        <topology evidence="1">Single-pass membrane protein</topology>
    </subcellularLocation>
</comment>
<feature type="transmembrane region" description="Helical" evidence="6">
    <location>
        <begin position="22"/>
        <end position="40"/>
    </location>
</feature>
<dbReference type="PANTHER" id="PTHR34478:SF2">
    <property type="entry name" value="MEMBRANE PROTEIN"/>
    <property type="match status" value="1"/>
</dbReference>
<keyword evidence="4 6" id="KW-1133">Transmembrane helix</keyword>
<sequence>MAYEPKLKNETVLVKANGFGKFIVYISFVLTLTITLWLYIGTKNNFKRQEQKIEETTSDIDVQLRRRADTLMKLVDSTKSYMNYENKTLMEVTKLRTSGKIAPQDFAEYDSKINSTLGKVNVALESYPNLKASDTVKQLQKTIVDCEDNIAAARRFYNSEIRKFNSYIQTWPAIVAASNAKLETKMFFEATPEAREDVKIDLGF</sequence>
<dbReference type="Pfam" id="PF04011">
    <property type="entry name" value="LemA"/>
    <property type="match status" value="1"/>
</dbReference>
<evidence type="ECO:0000256" key="2">
    <source>
        <dbReference type="ARBA" id="ARBA00008854"/>
    </source>
</evidence>
<evidence type="ECO:0000256" key="4">
    <source>
        <dbReference type="ARBA" id="ARBA00022989"/>
    </source>
</evidence>
<evidence type="ECO:0000256" key="3">
    <source>
        <dbReference type="ARBA" id="ARBA00022692"/>
    </source>
</evidence>
<name>W6AB29_9MOLU</name>
<evidence type="ECO:0000256" key="1">
    <source>
        <dbReference type="ARBA" id="ARBA00004167"/>
    </source>
</evidence>
<keyword evidence="3 6" id="KW-0812">Transmembrane</keyword>
<dbReference type="HOGENOM" id="CLU_056714_3_0_14"/>
<dbReference type="SUPFAM" id="SSF140478">
    <property type="entry name" value="LemA-like"/>
    <property type="match status" value="1"/>
</dbReference>
<comment type="similarity">
    <text evidence="2">Belongs to the LemA family.</text>
</comment>
<accession>W6AB29</accession>
<keyword evidence="8" id="KW-1185">Reference proteome</keyword>
<dbReference type="STRING" id="1276257.SSABA_v1c08430"/>
<dbReference type="InterPro" id="IPR007156">
    <property type="entry name" value="MamQ_LemA"/>
</dbReference>
<dbReference type="EMBL" id="CP006934">
    <property type="protein sequence ID" value="AHI54242.1"/>
    <property type="molecule type" value="Genomic_DNA"/>
</dbReference>
<keyword evidence="5 6" id="KW-0472">Membrane</keyword>
<evidence type="ECO:0000313" key="8">
    <source>
        <dbReference type="Proteomes" id="UP000019265"/>
    </source>
</evidence>
<evidence type="ECO:0000256" key="6">
    <source>
        <dbReference type="SAM" id="Phobius"/>
    </source>
</evidence>
<evidence type="ECO:0000313" key="7">
    <source>
        <dbReference type="EMBL" id="AHI54242.1"/>
    </source>
</evidence>
<reference evidence="7 8" key="1">
    <citation type="journal article" date="2014" name="Genome Biol. Evol.">
        <title>Molecular evolution of the substrate utilization strategies and putative virulence factors in mosquito-associated Spiroplasma species.</title>
        <authorList>
            <person name="Chang T.H."/>
            <person name="Lo W.S."/>
            <person name="Ku C."/>
            <person name="Chen L.L."/>
            <person name="Kuo C.H."/>
        </authorList>
    </citation>
    <scope>NUCLEOTIDE SEQUENCE [LARGE SCALE GENOMIC DNA]</scope>
    <source>
        <strain evidence="7">Ar-1343</strain>
    </source>
</reference>
<dbReference type="Gene3D" id="1.20.1440.20">
    <property type="entry name" value="LemA-like domain"/>
    <property type="match status" value="1"/>
</dbReference>
<dbReference type="OrthoDB" id="384498at2"/>
<gene>
    <name evidence="7" type="ORF">SSABA_v1c08430</name>
</gene>
<dbReference type="AlphaFoldDB" id="W6AB29"/>
<proteinExistence type="inferred from homology"/>
<dbReference type="InterPro" id="IPR023353">
    <property type="entry name" value="LemA-like_dom_sf"/>
</dbReference>